<evidence type="ECO:0000313" key="1">
    <source>
        <dbReference type="EMBL" id="PHQ35602.1"/>
    </source>
</evidence>
<reference evidence="1 2" key="1">
    <citation type="submission" date="2017-06" db="EMBL/GenBank/DDBJ databases">
        <title>Description of Rhodopirellula bahusiensis sp. nov.</title>
        <authorList>
            <person name="Kizina J."/>
            <person name="Harder J."/>
        </authorList>
    </citation>
    <scope>NUCLEOTIDE SEQUENCE [LARGE SCALE GENOMIC DNA]</scope>
    <source>
        <strain evidence="1 2">SWK21</strain>
    </source>
</reference>
<comment type="caution">
    <text evidence="1">The sequence shown here is derived from an EMBL/GenBank/DDBJ whole genome shotgun (WGS) entry which is preliminary data.</text>
</comment>
<name>A0A2G1W985_9BACT</name>
<sequence>MQKRANYERIDTDMPSVFEVIAETVENNISYPCEASETRLGFFDSNGNAQKFVDRVAQAQRVEKLWSVDPSERLLAFRIE</sequence>
<dbReference type="EMBL" id="NIZW01000006">
    <property type="protein sequence ID" value="PHQ35602.1"/>
    <property type="molecule type" value="Genomic_DNA"/>
</dbReference>
<proteinExistence type="predicted"/>
<dbReference type="AlphaFoldDB" id="A0A2G1W985"/>
<protein>
    <submittedName>
        <fullName evidence="1">Uncharacterized protein</fullName>
    </submittedName>
</protein>
<dbReference type="Proteomes" id="UP000225740">
    <property type="component" value="Unassembled WGS sequence"/>
</dbReference>
<accession>A0A2G1W985</accession>
<gene>
    <name evidence="1" type="ORF">CEE69_08210</name>
</gene>
<keyword evidence="2" id="KW-1185">Reference proteome</keyword>
<evidence type="ECO:0000313" key="2">
    <source>
        <dbReference type="Proteomes" id="UP000225740"/>
    </source>
</evidence>
<organism evidence="1 2">
    <name type="scientific">Rhodopirellula bahusiensis</name>
    <dbReference type="NCBI Taxonomy" id="2014065"/>
    <lineage>
        <taxon>Bacteria</taxon>
        <taxon>Pseudomonadati</taxon>
        <taxon>Planctomycetota</taxon>
        <taxon>Planctomycetia</taxon>
        <taxon>Pirellulales</taxon>
        <taxon>Pirellulaceae</taxon>
        <taxon>Rhodopirellula</taxon>
    </lineage>
</organism>